<dbReference type="InterPro" id="IPR035986">
    <property type="entry name" value="PKD_dom_sf"/>
</dbReference>
<protein>
    <submittedName>
        <fullName evidence="1">Gliding motility-associated C-terminal domain-containing protein</fullName>
    </submittedName>
</protein>
<accession>A0ABY4F6L9</accession>
<dbReference type="SUPFAM" id="SSF49299">
    <property type="entry name" value="PKD domain"/>
    <property type="match status" value="1"/>
</dbReference>
<evidence type="ECO:0000313" key="1">
    <source>
        <dbReference type="EMBL" id="UOQ52311.1"/>
    </source>
</evidence>
<reference evidence="1 2" key="1">
    <citation type="submission" date="2022-04" db="EMBL/GenBank/DDBJ databases">
        <title>Hymenobacter sp. isolated from the air.</title>
        <authorList>
            <person name="Won M."/>
            <person name="Lee C.-M."/>
            <person name="Woen H.-Y."/>
            <person name="Kwon S.-W."/>
        </authorList>
    </citation>
    <scope>NUCLEOTIDE SEQUENCE [LARGE SCALE GENOMIC DNA]</scope>
    <source>
        <strain evidence="2">5116 S-27</strain>
    </source>
</reference>
<organism evidence="1 2">
    <name type="scientific">Hymenobacter cellulosivorans</name>
    <dbReference type="NCBI Taxonomy" id="2932249"/>
    <lineage>
        <taxon>Bacteria</taxon>
        <taxon>Pseudomonadati</taxon>
        <taxon>Bacteroidota</taxon>
        <taxon>Cytophagia</taxon>
        <taxon>Cytophagales</taxon>
        <taxon>Hymenobacteraceae</taxon>
        <taxon>Hymenobacter</taxon>
    </lineage>
</organism>
<dbReference type="Proteomes" id="UP000831785">
    <property type="component" value="Chromosome"/>
</dbReference>
<name>A0ABY4F6L9_9BACT</name>
<dbReference type="RefSeq" id="WP_244716161.1">
    <property type="nucleotide sequence ID" value="NZ_CP095049.1"/>
</dbReference>
<gene>
    <name evidence="1" type="ORF">MUN80_21435</name>
</gene>
<sequence length="609" mass="64063">MKADAAGNCYLTGGYVGRINFGSHTLTSVGNGDVYVAKLGVNGQWQWAATAGGVSDDGSSAIALDRRGNAYISGSFQGAQGSRFGAVTLFPRNPTLALSDVYVAKLDAAGNWLWAVPAGGERVDFSMKLVLGPYATPYIIGEYESPTMDLGPIRLSGNPRPFPSTYVARMHPNELAIQGDSLVCNGAAVQLTASTLALGHSIRYRWNTGDTTATIRVTQPGLYSVTATFQGGYTLTEQFRVRGLTPTLQLTGNTGALCPSTPRQLSAVAPGAQAVRWSTGATTATISVTEPGIYSVTATFSPACSLTTQVVVAANRVGISGRQQLCPGQSTTLTAAATGSAVTGYRWNTGALTPALLVGQAGTYSVTATFADGCTQTATHTVGPPTAKVASVSGDTLLCPGNSLLLSAMNPDAISYQWNTGATTPTITATQPGLYTALLTYTGGCTSRDSLRVLPAPVAPAFTLGPDTTLCLERPLLLRAPTLSGPGVAFRWSDGSRGPTLLVQDAGTYSLQVNTLCDTRTASVRVGYTSCLFIPNVITPNDDQRNDTFVIKNLTRGDWALTLFNRWGRQVYHTSAYHHDWGADAAAGVYYYLLRQGSTVYKGHLEVVR</sequence>
<dbReference type="Pfam" id="PF13585">
    <property type="entry name" value="CHU_C"/>
    <property type="match status" value="1"/>
</dbReference>
<evidence type="ECO:0000313" key="2">
    <source>
        <dbReference type="Proteomes" id="UP000831785"/>
    </source>
</evidence>
<proteinExistence type="predicted"/>
<dbReference type="EMBL" id="CP095049">
    <property type="protein sequence ID" value="UOQ52311.1"/>
    <property type="molecule type" value="Genomic_DNA"/>
</dbReference>
<keyword evidence="2" id="KW-1185">Reference proteome</keyword>